<dbReference type="AlphaFoldDB" id="A0A0E3K192"/>
<accession>A0A0E3K192</accession>
<dbReference type="Proteomes" id="UP000033115">
    <property type="component" value="Chromosome"/>
</dbReference>
<gene>
    <name evidence="1" type="ORF">CSCA_2627</name>
</gene>
<evidence type="ECO:0000313" key="1">
    <source>
        <dbReference type="EMBL" id="AKA69752.1"/>
    </source>
</evidence>
<protein>
    <submittedName>
        <fullName evidence="1">Uncharacterized protein</fullName>
    </submittedName>
</protein>
<organism evidence="1 2">
    <name type="scientific">Clostridium scatologenes</name>
    <dbReference type="NCBI Taxonomy" id="1548"/>
    <lineage>
        <taxon>Bacteria</taxon>
        <taxon>Bacillati</taxon>
        <taxon>Bacillota</taxon>
        <taxon>Clostridia</taxon>
        <taxon>Eubacteriales</taxon>
        <taxon>Clostridiaceae</taxon>
        <taxon>Clostridium</taxon>
    </lineage>
</organism>
<dbReference type="KEGG" id="csq:CSCA_2627"/>
<dbReference type="RefSeq" id="WP_029161651.1">
    <property type="nucleotide sequence ID" value="NZ_CP009933.1"/>
</dbReference>
<sequence>MLYKREYNKCEKLLDKLYSKCTYNEFLIAFDIAVRTYQRISRNDLIFYRNNFYLGVISCEDKLISIVCEYYLSGNGQKQNLNEDIFPMINILSGNKDSIVSNELKELFLNVYDN</sequence>
<keyword evidence="2" id="KW-1185">Reference proteome</keyword>
<proteinExistence type="predicted"/>
<dbReference type="EMBL" id="CP009933">
    <property type="protein sequence ID" value="AKA69752.1"/>
    <property type="molecule type" value="Genomic_DNA"/>
</dbReference>
<name>A0A0E3K192_CLOSL</name>
<evidence type="ECO:0000313" key="2">
    <source>
        <dbReference type="Proteomes" id="UP000033115"/>
    </source>
</evidence>
<dbReference type="STRING" id="1548.CSCA_2627"/>
<reference evidence="1 2" key="1">
    <citation type="journal article" date="2015" name="J. Biotechnol.">
        <title>Complete genome sequence of a malodorant-producing acetogen, Clostridium scatologenes ATCC 25775(T).</title>
        <authorList>
            <person name="Zhu Z."/>
            <person name="Guo T."/>
            <person name="Zheng H."/>
            <person name="Song T."/>
            <person name="Ouyang P."/>
            <person name="Xie J."/>
        </authorList>
    </citation>
    <scope>NUCLEOTIDE SEQUENCE [LARGE SCALE GENOMIC DNA]</scope>
    <source>
        <strain evidence="1 2">ATCC 25775</strain>
    </source>
</reference>
<dbReference type="HOGENOM" id="CLU_2116759_0_0_9"/>